<dbReference type="InterPro" id="IPR025405">
    <property type="entry name" value="DUF4131"/>
</dbReference>
<dbReference type="InterPro" id="IPR035681">
    <property type="entry name" value="ComA-like_MBL"/>
</dbReference>
<dbReference type="GO" id="GO:0030420">
    <property type="term" value="P:establishment of competence for transformation"/>
    <property type="evidence" value="ECO:0007669"/>
    <property type="project" value="InterPro"/>
</dbReference>
<feature type="transmembrane region" description="Helical" evidence="6">
    <location>
        <begin position="315"/>
        <end position="348"/>
    </location>
</feature>
<dbReference type="InterPro" id="IPR004477">
    <property type="entry name" value="ComEC_N"/>
</dbReference>
<evidence type="ECO:0000256" key="2">
    <source>
        <dbReference type="ARBA" id="ARBA00022475"/>
    </source>
</evidence>
<name>A0A0A2XFF2_9PAST</name>
<gene>
    <name evidence="8" type="ORF">JP32_11470</name>
</gene>
<dbReference type="NCBIfam" id="TIGR00360">
    <property type="entry name" value="ComEC_N-term"/>
    <property type="match status" value="1"/>
</dbReference>
<keyword evidence="5 6" id="KW-0472">Membrane</keyword>
<dbReference type="PANTHER" id="PTHR30619:SF1">
    <property type="entry name" value="RECOMBINATION PROTEIN 2"/>
    <property type="match status" value="1"/>
</dbReference>
<protein>
    <submittedName>
        <fullName evidence="8">Competence protein</fullName>
    </submittedName>
</protein>
<dbReference type="InterPro" id="IPR036866">
    <property type="entry name" value="RibonucZ/Hydroxyglut_hydro"/>
</dbReference>
<dbReference type="NCBIfam" id="TIGR00361">
    <property type="entry name" value="ComEC_Rec2"/>
    <property type="match status" value="1"/>
</dbReference>
<comment type="subcellular location">
    <subcellularLocation>
        <location evidence="1">Cell membrane</location>
        <topology evidence="1">Multi-pass membrane protein</topology>
    </subcellularLocation>
</comment>
<keyword evidence="2" id="KW-1003">Cell membrane</keyword>
<dbReference type="EMBL" id="JPXS01000073">
    <property type="protein sequence ID" value="KGQ29365.1"/>
    <property type="molecule type" value="Genomic_DNA"/>
</dbReference>
<evidence type="ECO:0000256" key="4">
    <source>
        <dbReference type="ARBA" id="ARBA00022989"/>
    </source>
</evidence>
<feature type="transmembrane region" description="Helical" evidence="6">
    <location>
        <begin position="227"/>
        <end position="248"/>
    </location>
</feature>
<dbReference type="GO" id="GO:0005886">
    <property type="term" value="C:plasma membrane"/>
    <property type="evidence" value="ECO:0007669"/>
    <property type="project" value="UniProtKB-SubCell"/>
</dbReference>
<dbReference type="Gene3D" id="3.60.15.10">
    <property type="entry name" value="Ribonuclease Z/Hydroxyacylglutathione hydrolase-like"/>
    <property type="match status" value="1"/>
</dbReference>
<dbReference type="Proteomes" id="UP000030526">
    <property type="component" value="Unassembled WGS sequence"/>
</dbReference>
<evidence type="ECO:0000256" key="3">
    <source>
        <dbReference type="ARBA" id="ARBA00022692"/>
    </source>
</evidence>
<evidence type="ECO:0000259" key="7">
    <source>
        <dbReference type="SMART" id="SM00849"/>
    </source>
</evidence>
<comment type="caution">
    <text evidence="8">The sequence shown here is derived from an EMBL/GenBank/DDBJ whole genome shotgun (WGS) entry which is preliminary data.</text>
</comment>
<evidence type="ECO:0000256" key="6">
    <source>
        <dbReference type="SAM" id="Phobius"/>
    </source>
</evidence>
<evidence type="ECO:0000313" key="8">
    <source>
        <dbReference type="EMBL" id="KGQ29365.1"/>
    </source>
</evidence>
<dbReference type="InterPro" id="IPR001279">
    <property type="entry name" value="Metallo-B-lactamas"/>
</dbReference>
<dbReference type="Pfam" id="PF03772">
    <property type="entry name" value="Competence"/>
    <property type="match status" value="1"/>
</dbReference>
<feature type="transmembrane region" description="Helical" evidence="6">
    <location>
        <begin position="405"/>
        <end position="424"/>
    </location>
</feature>
<evidence type="ECO:0000313" key="9">
    <source>
        <dbReference type="Proteomes" id="UP000030526"/>
    </source>
</evidence>
<dbReference type="InterPro" id="IPR004797">
    <property type="entry name" value="Competence_ComEC/Rec2"/>
</dbReference>
<dbReference type="AlphaFoldDB" id="A0A0A2XFF2"/>
<keyword evidence="4 6" id="KW-1133">Transmembrane helix</keyword>
<feature type="transmembrane region" description="Helical" evidence="6">
    <location>
        <begin position="462"/>
        <end position="480"/>
    </location>
</feature>
<evidence type="ECO:0000256" key="1">
    <source>
        <dbReference type="ARBA" id="ARBA00004651"/>
    </source>
</evidence>
<feature type="transmembrane region" description="Helical" evidence="6">
    <location>
        <begin position="518"/>
        <end position="538"/>
    </location>
</feature>
<dbReference type="Pfam" id="PF00753">
    <property type="entry name" value="Lactamase_B"/>
    <property type="match status" value="1"/>
</dbReference>
<reference evidence="8 9" key="1">
    <citation type="submission" date="2014-08" db="EMBL/GenBank/DDBJ databases">
        <title>Chaperone-usher fimbriae in a diverse selection of Gallibacterium genomes.</title>
        <authorList>
            <person name="Kudirkiene E."/>
            <person name="Bager R.J."/>
            <person name="Johnson T.J."/>
            <person name="Bojesen A.M."/>
        </authorList>
    </citation>
    <scope>NUCLEOTIDE SEQUENCE [LARGE SCALE GENOMIC DNA]</scope>
    <source>
        <strain evidence="8 9">20558/3kl.</strain>
    </source>
</reference>
<accession>A0A0A2XFF2</accession>
<sequence length="794" mass="91807">MERIAIACIVSCFAMMYLPFAWIFLTAFWGVFFTVASLLALWLIRKKNQWGAVIISIIFSCCWCLFLIQQLITQAQYVQTLPKKQRAQIMIEKVLHQRDYQTAIALLKFSDEDENYRFYLSWQTPQQLAAGQSWLGEVTLKPLASRANFGGFQRQKWLYANHIVGYAVVKNAVFVADHPDLRERLLRHNLDLWQQQPQSELFLALGFGDKRFLSQETLQLFQQTGTAHLIAISGLHIGLVMLLGVALARSVQYFLPAHRITPFLPLLFGGMCALLYSYLADFSIPTVRAIIALIFLLWLRFFRGYLNWWQCYVRCIAIFVLLDPLILLSDSFWLSALAVLCLLIWNHLFPLSVCSVRGKKLHQFGKITYYILALIHLQIGLFLLFTPITLFFFSGFNFFNLWINLWIVPIFSFVLIPLILFSILTFDYFHSWALCQFIAQQCVEGLKIFKTGWHPVSELENLWISLIFLGLCLLWGMFCIRYAKYQRTKTDEHHWLPTSTLFRLEVSALVERTDFQTILKIIGMILGIMLWQLGFYYYQQYRTLWTLEMLDVGQGMSILIRQNGKGVLYDTAASWRGGSMAELEIIPYLQRQGIELEAIIISHDDNDHSGGAEMLLRYFPNATLITSSEKTYAGKTPEPCYQGVQWRWRDLDWQVIAPYKVEKTAKNHQSCVMLINDGKHNVLLTGDLDKTAELQYLEHFPTIDILQVAHHGSRTSTSTTFLQKTAPKIALISAGIGNQWHFPHQDIISRLRQFQVDTLVTATVGQIRLRFTKQGNIEVETARTSLQPWFKQLL</sequence>
<keyword evidence="3 6" id="KW-0812">Transmembrane</keyword>
<feature type="transmembrane region" description="Helical" evidence="6">
    <location>
        <begin position="368"/>
        <end position="393"/>
    </location>
</feature>
<feature type="transmembrane region" description="Helical" evidence="6">
    <location>
        <begin position="50"/>
        <end position="72"/>
    </location>
</feature>
<evidence type="ECO:0000256" key="5">
    <source>
        <dbReference type="ARBA" id="ARBA00023136"/>
    </source>
</evidence>
<feature type="transmembrane region" description="Helical" evidence="6">
    <location>
        <begin position="260"/>
        <end position="279"/>
    </location>
</feature>
<dbReference type="SMART" id="SM00849">
    <property type="entry name" value="Lactamase_B"/>
    <property type="match status" value="1"/>
</dbReference>
<organism evidence="8 9">
    <name type="scientific">Gallibacterium anatis</name>
    <dbReference type="NCBI Taxonomy" id="750"/>
    <lineage>
        <taxon>Bacteria</taxon>
        <taxon>Pseudomonadati</taxon>
        <taxon>Pseudomonadota</taxon>
        <taxon>Gammaproteobacteria</taxon>
        <taxon>Pasteurellales</taxon>
        <taxon>Pasteurellaceae</taxon>
        <taxon>Gallibacterium</taxon>
    </lineage>
</organism>
<dbReference type="InterPro" id="IPR052159">
    <property type="entry name" value="Competence_DNA_uptake"/>
</dbReference>
<dbReference type="SUPFAM" id="SSF56281">
    <property type="entry name" value="Metallo-hydrolase/oxidoreductase"/>
    <property type="match status" value="1"/>
</dbReference>
<feature type="transmembrane region" description="Helical" evidence="6">
    <location>
        <begin position="20"/>
        <end position="43"/>
    </location>
</feature>
<proteinExistence type="predicted"/>
<dbReference type="Pfam" id="PF13567">
    <property type="entry name" value="DUF4131"/>
    <property type="match status" value="1"/>
</dbReference>
<dbReference type="PANTHER" id="PTHR30619">
    <property type="entry name" value="DNA INTERNALIZATION/COMPETENCE PROTEIN COMEC/REC2"/>
    <property type="match status" value="1"/>
</dbReference>
<feature type="transmembrane region" description="Helical" evidence="6">
    <location>
        <begin position="285"/>
        <end position="303"/>
    </location>
</feature>
<feature type="domain" description="Metallo-beta-lactamase" evidence="7">
    <location>
        <begin position="554"/>
        <end position="736"/>
    </location>
</feature>
<dbReference type="CDD" id="cd07731">
    <property type="entry name" value="ComA-like_MBL-fold"/>
    <property type="match status" value="1"/>
</dbReference>